<dbReference type="AlphaFoldDB" id="A0A9D4CVX7"/>
<reference evidence="1" key="1">
    <citation type="journal article" date="2019" name="bioRxiv">
        <title>The Genome of the Zebra Mussel, Dreissena polymorpha: A Resource for Invasive Species Research.</title>
        <authorList>
            <person name="McCartney M.A."/>
            <person name="Auch B."/>
            <person name="Kono T."/>
            <person name="Mallez S."/>
            <person name="Zhang Y."/>
            <person name="Obille A."/>
            <person name="Becker A."/>
            <person name="Abrahante J.E."/>
            <person name="Garbe J."/>
            <person name="Badalamenti J.P."/>
            <person name="Herman A."/>
            <person name="Mangelson H."/>
            <person name="Liachko I."/>
            <person name="Sullivan S."/>
            <person name="Sone E.D."/>
            <person name="Koren S."/>
            <person name="Silverstein K.A.T."/>
            <person name="Beckman K.B."/>
            <person name="Gohl D.M."/>
        </authorList>
    </citation>
    <scope>NUCLEOTIDE SEQUENCE</scope>
    <source>
        <strain evidence="1">Duluth1</strain>
        <tissue evidence="1">Whole animal</tissue>
    </source>
</reference>
<protein>
    <submittedName>
        <fullName evidence="1">Uncharacterized protein</fullName>
    </submittedName>
</protein>
<sequence length="56" mass="6406">MANLAQWEVMQLSLSDDITLKFNQLVFIIFRQLLSYVGAPSYRKAVALHKPPHPHA</sequence>
<gene>
    <name evidence="1" type="ORF">DPMN_039796</name>
</gene>
<dbReference type="Proteomes" id="UP000828390">
    <property type="component" value="Unassembled WGS sequence"/>
</dbReference>
<evidence type="ECO:0000313" key="1">
    <source>
        <dbReference type="EMBL" id="KAH3733370.1"/>
    </source>
</evidence>
<name>A0A9D4CVX7_DREPO</name>
<comment type="caution">
    <text evidence="1">The sequence shown here is derived from an EMBL/GenBank/DDBJ whole genome shotgun (WGS) entry which is preliminary data.</text>
</comment>
<reference evidence="1" key="2">
    <citation type="submission" date="2020-11" db="EMBL/GenBank/DDBJ databases">
        <authorList>
            <person name="McCartney M.A."/>
            <person name="Auch B."/>
            <person name="Kono T."/>
            <person name="Mallez S."/>
            <person name="Becker A."/>
            <person name="Gohl D.M."/>
            <person name="Silverstein K.A.T."/>
            <person name="Koren S."/>
            <person name="Bechman K.B."/>
            <person name="Herman A."/>
            <person name="Abrahante J.E."/>
            <person name="Garbe J."/>
        </authorList>
    </citation>
    <scope>NUCLEOTIDE SEQUENCE</scope>
    <source>
        <strain evidence="1">Duluth1</strain>
        <tissue evidence="1">Whole animal</tissue>
    </source>
</reference>
<organism evidence="1 2">
    <name type="scientific">Dreissena polymorpha</name>
    <name type="common">Zebra mussel</name>
    <name type="synonym">Mytilus polymorpha</name>
    <dbReference type="NCBI Taxonomy" id="45954"/>
    <lineage>
        <taxon>Eukaryota</taxon>
        <taxon>Metazoa</taxon>
        <taxon>Spiralia</taxon>
        <taxon>Lophotrochozoa</taxon>
        <taxon>Mollusca</taxon>
        <taxon>Bivalvia</taxon>
        <taxon>Autobranchia</taxon>
        <taxon>Heteroconchia</taxon>
        <taxon>Euheterodonta</taxon>
        <taxon>Imparidentia</taxon>
        <taxon>Neoheterodontei</taxon>
        <taxon>Myida</taxon>
        <taxon>Dreissenoidea</taxon>
        <taxon>Dreissenidae</taxon>
        <taxon>Dreissena</taxon>
    </lineage>
</organism>
<dbReference type="EMBL" id="JAIWYP010000011">
    <property type="protein sequence ID" value="KAH3733370.1"/>
    <property type="molecule type" value="Genomic_DNA"/>
</dbReference>
<keyword evidence="2" id="KW-1185">Reference proteome</keyword>
<proteinExistence type="predicted"/>
<evidence type="ECO:0000313" key="2">
    <source>
        <dbReference type="Proteomes" id="UP000828390"/>
    </source>
</evidence>
<accession>A0A9D4CVX7</accession>